<protein>
    <submittedName>
        <fullName evidence="1">Uncharacterized protein</fullName>
    </submittedName>
</protein>
<feature type="non-terminal residue" evidence="1">
    <location>
        <position position="146"/>
    </location>
</feature>
<accession>A0A8J5JA24</accession>
<reference evidence="1" key="1">
    <citation type="journal article" date="2021" name="Sci. Adv.">
        <title>The American lobster genome reveals insights on longevity, neural, and immune adaptations.</title>
        <authorList>
            <person name="Polinski J.M."/>
            <person name="Zimin A.V."/>
            <person name="Clark K.F."/>
            <person name="Kohn A.B."/>
            <person name="Sadowski N."/>
            <person name="Timp W."/>
            <person name="Ptitsyn A."/>
            <person name="Khanna P."/>
            <person name="Romanova D.Y."/>
            <person name="Williams P."/>
            <person name="Greenwood S.J."/>
            <person name="Moroz L.L."/>
            <person name="Walt D.R."/>
            <person name="Bodnar A.G."/>
        </authorList>
    </citation>
    <scope>NUCLEOTIDE SEQUENCE</scope>
    <source>
        <strain evidence="1">GMGI-L3</strain>
    </source>
</reference>
<evidence type="ECO:0000313" key="2">
    <source>
        <dbReference type="Proteomes" id="UP000747542"/>
    </source>
</evidence>
<keyword evidence="2" id="KW-1185">Reference proteome</keyword>
<proteinExistence type="predicted"/>
<evidence type="ECO:0000313" key="1">
    <source>
        <dbReference type="EMBL" id="KAG7155112.1"/>
    </source>
</evidence>
<sequence>RRSLDCISQAPFAQATNLLVLGSFCSSEESQKVTGVVRRDSGDLINEHLEKEELAELIGDQLSIVRKLTSTAALVGYPKTQASFCWEEDPNISEAYVATNAREIEHLEKKELASRSESSPVRRITSTTALVGCHKETSSTVLLGWE</sequence>
<organism evidence="1 2">
    <name type="scientific">Homarus americanus</name>
    <name type="common">American lobster</name>
    <dbReference type="NCBI Taxonomy" id="6706"/>
    <lineage>
        <taxon>Eukaryota</taxon>
        <taxon>Metazoa</taxon>
        <taxon>Ecdysozoa</taxon>
        <taxon>Arthropoda</taxon>
        <taxon>Crustacea</taxon>
        <taxon>Multicrustacea</taxon>
        <taxon>Malacostraca</taxon>
        <taxon>Eumalacostraca</taxon>
        <taxon>Eucarida</taxon>
        <taxon>Decapoda</taxon>
        <taxon>Pleocyemata</taxon>
        <taxon>Astacidea</taxon>
        <taxon>Nephropoidea</taxon>
        <taxon>Nephropidae</taxon>
        <taxon>Homarus</taxon>
    </lineage>
</organism>
<dbReference type="AlphaFoldDB" id="A0A8J5JA24"/>
<dbReference type="EMBL" id="JAHLQT010043098">
    <property type="protein sequence ID" value="KAG7155112.1"/>
    <property type="molecule type" value="Genomic_DNA"/>
</dbReference>
<comment type="caution">
    <text evidence="1">The sequence shown here is derived from an EMBL/GenBank/DDBJ whole genome shotgun (WGS) entry which is preliminary data.</text>
</comment>
<gene>
    <name evidence="1" type="ORF">Hamer_G025392</name>
</gene>
<feature type="non-terminal residue" evidence="1">
    <location>
        <position position="1"/>
    </location>
</feature>
<name>A0A8J5JA24_HOMAM</name>
<dbReference type="Proteomes" id="UP000747542">
    <property type="component" value="Unassembled WGS sequence"/>
</dbReference>